<keyword evidence="4" id="KW-1185">Reference proteome</keyword>
<evidence type="ECO:0000259" key="2">
    <source>
        <dbReference type="PROSITE" id="PS50966"/>
    </source>
</evidence>
<dbReference type="HOGENOM" id="CLU_804611_0_0_1"/>
<protein>
    <recommendedName>
        <fullName evidence="2">SWIM-type domain-containing protein</fullName>
    </recommendedName>
</protein>
<name>A0A0D1YKW5_9PEZI</name>
<dbReference type="InterPro" id="IPR007527">
    <property type="entry name" value="Znf_SWIM"/>
</dbReference>
<dbReference type="AlphaFoldDB" id="A0A0D1YKW5"/>
<reference evidence="3 4" key="1">
    <citation type="submission" date="2015-01" db="EMBL/GenBank/DDBJ databases">
        <title>The Genome Sequence of Ochroconis gallopava CBS43764.</title>
        <authorList>
            <consortium name="The Broad Institute Genomics Platform"/>
            <person name="Cuomo C."/>
            <person name="de Hoog S."/>
            <person name="Gorbushina A."/>
            <person name="Stielow B."/>
            <person name="Teixiera M."/>
            <person name="Abouelleil A."/>
            <person name="Chapman S.B."/>
            <person name="Priest M."/>
            <person name="Young S.K."/>
            <person name="Wortman J."/>
            <person name="Nusbaum C."/>
            <person name="Birren B."/>
        </authorList>
    </citation>
    <scope>NUCLEOTIDE SEQUENCE [LARGE SCALE GENOMIC DNA]</scope>
    <source>
        <strain evidence="3 4">CBS 43764</strain>
    </source>
</reference>
<organism evidence="3 4">
    <name type="scientific">Verruconis gallopava</name>
    <dbReference type="NCBI Taxonomy" id="253628"/>
    <lineage>
        <taxon>Eukaryota</taxon>
        <taxon>Fungi</taxon>
        <taxon>Dikarya</taxon>
        <taxon>Ascomycota</taxon>
        <taxon>Pezizomycotina</taxon>
        <taxon>Dothideomycetes</taxon>
        <taxon>Pleosporomycetidae</taxon>
        <taxon>Venturiales</taxon>
        <taxon>Sympoventuriaceae</taxon>
        <taxon>Verruconis</taxon>
    </lineage>
</organism>
<dbReference type="GeneID" id="27315187"/>
<dbReference type="RefSeq" id="XP_016211326.1">
    <property type="nucleotide sequence ID" value="XM_016360954.1"/>
</dbReference>
<keyword evidence="1" id="KW-0862">Zinc</keyword>
<dbReference type="PROSITE" id="PS50966">
    <property type="entry name" value="ZF_SWIM"/>
    <property type="match status" value="1"/>
</dbReference>
<accession>A0A0D1YKW5</accession>
<dbReference type="GO" id="GO:0008270">
    <property type="term" value="F:zinc ion binding"/>
    <property type="evidence" value="ECO:0007669"/>
    <property type="project" value="UniProtKB-KW"/>
</dbReference>
<feature type="domain" description="SWIM-type" evidence="2">
    <location>
        <begin position="75"/>
        <end position="113"/>
    </location>
</feature>
<dbReference type="InParanoid" id="A0A0D1YKW5"/>
<evidence type="ECO:0000313" key="4">
    <source>
        <dbReference type="Proteomes" id="UP000053259"/>
    </source>
</evidence>
<keyword evidence="1" id="KW-0863">Zinc-finger</keyword>
<evidence type="ECO:0000256" key="1">
    <source>
        <dbReference type="PROSITE-ProRule" id="PRU00325"/>
    </source>
</evidence>
<dbReference type="EMBL" id="KN847555">
    <property type="protein sequence ID" value="KIW01457.1"/>
    <property type="molecule type" value="Genomic_DNA"/>
</dbReference>
<gene>
    <name evidence="3" type="ORF">PV09_07214</name>
</gene>
<keyword evidence="1" id="KW-0479">Metal-binding</keyword>
<proteinExistence type="predicted"/>
<evidence type="ECO:0000313" key="3">
    <source>
        <dbReference type="EMBL" id="KIW01457.1"/>
    </source>
</evidence>
<dbReference type="Proteomes" id="UP000053259">
    <property type="component" value="Unassembled WGS sequence"/>
</dbReference>
<dbReference type="VEuPathDB" id="FungiDB:PV09_07214"/>
<sequence length="345" mass="38806">MFQEQRYPSSSMALQFSSQRMSRRDTTIDYTMLPSDDIHTETAARKGVVNKYITLKKVLPSETGDALSFILQEEIIVEIGETDNTREGHDCSCADYSPKSPCSHVFWAVDQILRSQAGQNTAVTLSSDEGILRVSDLSGLTFDPTEFPPGIDTTHLQNVGQEHTDLKLRFKATLEREEHKLYVILTRLSNRNYVDLDVVGVRPCSASHAHAAISVSASNIFRSYYAYDEFLRWSGAPISEINAAAARATKTYLLMIKEVVVRADPNGLRRVASTAYYNEAGEDCFWYHVNRFFRHTRGPVGNDEAEALETLLTFVLGPTSTHSWYPRPTPADEHVIQAMESWLGR</sequence>